<reference evidence="1" key="1">
    <citation type="submission" date="2020-02" db="EMBL/GenBank/DDBJ databases">
        <authorList>
            <person name="Meier V. D."/>
        </authorList>
    </citation>
    <scope>NUCLEOTIDE SEQUENCE</scope>
    <source>
        <strain evidence="1">AVDCRST_MAG89</strain>
    </source>
</reference>
<sequence length="92" mass="9169">AIGDAARKRRDRCLPGAWLGWGRAGIARGRQAGAGGAPGRRAGDGGVVQRWRGISGGSAPALPFPAGHPAGRPAPCAQGHVRCGARSPGEGI</sequence>
<evidence type="ECO:0000313" key="1">
    <source>
        <dbReference type="EMBL" id="CAA9375378.1"/>
    </source>
</evidence>
<organism evidence="1">
    <name type="scientific">uncultured Gemmatimonadota bacterium</name>
    <dbReference type="NCBI Taxonomy" id="203437"/>
    <lineage>
        <taxon>Bacteria</taxon>
        <taxon>Pseudomonadati</taxon>
        <taxon>Gemmatimonadota</taxon>
        <taxon>environmental samples</taxon>
    </lineage>
</organism>
<name>A0A6J4N1L1_9BACT</name>
<accession>A0A6J4N1L1</accession>
<feature type="non-terminal residue" evidence="1">
    <location>
        <position position="1"/>
    </location>
</feature>
<protein>
    <submittedName>
        <fullName evidence="1">Uncharacterized protein</fullName>
    </submittedName>
</protein>
<gene>
    <name evidence="1" type="ORF">AVDCRST_MAG89-4955</name>
</gene>
<proteinExistence type="predicted"/>
<feature type="non-terminal residue" evidence="1">
    <location>
        <position position="92"/>
    </location>
</feature>
<dbReference type="AlphaFoldDB" id="A0A6J4N1L1"/>
<dbReference type="EMBL" id="CADCTV010001047">
    <property type="protein sequence ID" value="CAA9375378.1"/>
    <property type="molecule type" value="Genomic_DNA"/>
</dbReference>